<evidence type="ECO:0000313" key="1">
    <source>
        <dbReference type="EMBL" id="HEA86583.1"/>
    </source>
</evidence>
<gene>
    <name evidence="1" type="ORF">ENP94_01055</name>
</gene>
<sequence length="115" mass="13338">MAVSTKIAKKAAKKSQLTAPKFRRAAEEMQGLCITCNHAAGCVFRKRNKKPVLFCEEFDSSVPTVEEQIVEESYPTVEEMREWDEFKGLCVNCENRNDCMIRNRDIGVWHCEEYR</sequence>
<name>A0A7C1NBK4_UNCW3</name>
<organism evidence="1">
    <name type="scientific">candidate division WOR-3 bacterium</name>
    <dbReference type="NCBI Taxonomy" id="2052148"/>
    <lineage>
        <taxon>Bacteria</taxon>
        <taxon>Bacteria division WOR-3</taxon>
    </lineage>
</organism>
<comment type="caution">
    <text evidence="1">The sequence shown here is derived from an EMBL/GenBank/DDBJ whole genome shotgun (WGS) entry which is preliminary data.</text>
</comment>
<accession>A0A7C1NBK4</accession>
<dbReference type="AlphaFoldDB" id="A0A7C1NBK4"/>
<protein>
    <submittedName>
        <fullName evidence="1">Uncharacterized protein</fullName>
    </submittedName>
</protein>
<dbReference type="EMBL" id="DSLG01000002">
    <property type="protein sequence ID" value="HEA86583.1"/>
    <property type="molecule type" value="Genomic_DNA"/>
</dbReference>
<reference evidence="1" key="1">
    <citation type="journal article" date="2020" name="mSystems">
        <title>Genome- and Community-Level Interaction Insights into Carbon Utilization and Element Cycling Functions of Hydrothermarchaeota in Hydrothermal Sediment.</title>
        <authorList>
            <person name="Zhou Z."/>
            <person name="Liu Y."/>
            <person name="Xu W."/>
            <person name="Pan J."/>
            <person name="Luo Z.H."/>
            <person name="Li M."/>
        </authorList>
    </citation>
    <scope>NUCLEOTIDE SEQUENCE [LARGE SCALE GENOMIC DNA]</scope>
    <source>
        <strain evidence="1">SpSt-265</strain>
    </source>
</reference>
<proteinExistence type="predicted"/>